<accession>A0LD42</accession>
<dbReference type="InterPro" id="IPR028946">
    <property type="entry name" value="Ntox44"/>
</dbReference>
<dbReference type="RefSeq" id="WP_011714942.1">
    <property type="nucleotide sequence ID" value="NC_008576.1"/>
</dbReference>
<dbReference type="KEGG" id="mgm:Mmc1_3399"/>
<evidence type="ECO:0000313" key="4">
    <source>
        <dbReference type="Proteomes" id="UP000002586"/>
    </source>
</evidence>
<protein>
    <recommendedName>
        <fullName evidence="2">Bacterial toxin 44 domain-containing protein</fullName>
    </recommendedName>
</protein>
<proteinExistence type="predicted"/>
<dbReference type="AlphaFoldDB" id="A0LD42"/>
<sequence>MFNRKDHCSNIPNPIGRQACETQTQAQTQQWQRQVERQEQWNPRYTQPAERSNPPAYGWQEVDKNIEKTLKENWFAWVNRVREDGTWDYKKKQKDHSWSKRERAGNINYGATCVAAGHDPETCLRAGGAFQGLTDAKNLRVPFSDSSGRPWDMKKPTSCFGEPIDDCQQVIQGMRYGSDYLRRRGR</sequence>
<dbReference type="Proteomes" id="UP000002586">
    <property type="component" value="Chromosome"/>
</dbReference>
<evidence type="ECO:0000259" key="2">
    <source>
        <dbReference type="Pfam" id="PF15607"/>
    </source>
</evidence>
<name>A0LD42_MAGMM</name>
<organism evidence="3 4">
    <name type="scientific">Magnetococcus marinus (strain ATCC BAA-1437 / JCM 17883 / MC-1)</name>
    <dbReference type="NCBI Taxonomy" id="156889"/>
    <lineage>
        <taxon>Bacteria</taxon>
        <taxon>Pseudomonadati</taxon>
        <taxon>Pseudomonadota</taxon>
        <taxon>Magnetococcia</taxon>
        <taxon>Magnetococcales</taxon>
        <taxon>Magnetococcaceae</taxon>
        <taxon>Magnetococcus</taxon>
    </lineage>
</organism>
<evidence type="ECO:0000256" key="1">
    <source>
        <dbReference type="SAM" id="MobiDB-lite"/>
    </source>
</evidence>
<reference evidence="3 4" key="2">
    <citation type="journal article" date="2012" name="Int. J. Syst. Evol. Microbiol.">
        <title>Magnetococcus marinus gen. nov., sp. nov., a marine, magnetotactic bacterium that represents a novel lineage (Magnetococcaceae fam. nov.; Magnetococcales ord. nov.) at the base of the Alphaproteobacteria.</title>
        <authorList>
            <person name="Bazylinski D.A."/>
            <person name="Williams T.J."/>
            <person name="Lefevre C.T."/>
            <person name="Berg R.J."/>
            <person name="Zhang C.L."/>
            <person name="Bowser S.S."/>
            <person name="Dean A.J."/>
            <person name="Beveridge T.J."/>
        </authorList>
    </citation>
    <scope>NUCLEOTIDE SEQUENCE [LARGE SCALE GENOMIC DNA]</scope>
    <source>
        <strain evidence="4">ATCC BAA-1437 / JCM 17883 / MC-1</strain>
    </source>
</reference>
<dbReference type="EMBL" id="CP000471">
    <property type="protein sequence ID" value="ABK45885.1"/>
    <property type="molecule type" value="Genomic_DNA"/>
</dbReference>
<dbReference type="OrthoDB" id="6964328at2"/>
<keyword evidence="4" id="KW-1185">Reference proteome</keyword>
<reference evidence="4" key="1">
    <citation type="journal article" date="2009" name="Appl. Environ. Microbiol.">
        <title>Complete genome sequence of the chemolithoautotrophic marine magnetotactic coccus strain MC-1.</title>
        <authorList>
            <person name="Schubbe S."/>
            <person name="Williams T.J."/>
            <person name="Xie G."/>
            <person name="Kiss H.E."/>
            <person name="Brettin T.S."/>
            <person name="Martinez D."/>
            <person name="Ross C.A."/>
            <person name="Schuler D."/>
            <person name="Cox B.L."/>
            <person name="Nealson K.H."/>
            <person name="Bazylinski D.A."/>
        </authorList>
    </citation>
    <scope>NUCLEOTIDE SEQUENCE [LARGE SCALE GENOMIC DNA]</scope>
    <source>
        <strain evidence="4">ATCC BAA-1437 / JCM 17883 / MC-1</strain>
    </source>
</reference>
<gene>
    <name evidence="3" type="ordered locus">Mmc1_3399</name>
</gene>
<feature type="region of interest" description="Disordered" evidence="1">
    <location>
        <begin position="1"/>
        <end position="58"/>
    </location>
</feature>
<evidence type="ECO:0000313" key="3">
    <source>
        <dbReference type="EMBL" id="ABK45885.1"/>
    </source>
</evidence>
<feature type="compositionally biased region" description="Low complexity" evidence="1">
    <location>
        <begin position="17"/>
        <end position="33"/>
    </location>
</feature>
<feature type="domain" description="Bacterial toxin 44" evidence="2">
    <location>
        <begin position="76"/>
        <end position="178"/>
    </location>
</feature>
<dbReference type="Pfam" id="PF15607">
    <property type="entry name" value="Ntox44"/>
    <property type="match status" value="1"/>
</dbReference>
<dbReference type="HOGENOM" id="CLU_1452806_0_0_5"/>